<dbReference type="InterPro" id="IPR000485">
    <property type="entry name" value="AsnC-type_HTH_dom"/>
</dbReference>
<dbReference type="InterPro" id="IPR036390">
    <property type="entry name" value="WH_DNA-bd_sf"/>
</dbReference>
<dbReference type="PROSITE" id="PS50956">
    <property type="entry name" value="HTH_ASNC_2"/>
    <property type="match status" value="1"/>
</dbReference>
<evidence type="ECO:0000313" key="6">
    <source>
        <dbReference type="Proteomes" id="UP000193778"/>
    </source>
</evidence>
<dbReference type="InterPro" id="IPR019888">
    <property type="entry name" value="Tscrpt_reg_AsnC-like"/>
</dbReference>
<dbReference type="SUPFAM" id="SSF54909">
    <property type="entry name" value="Dimeric alpha+beta barrel"/>
    <property type="match status" value="1"/>
</dbReference>
<dbReference type="PANTHER" id="PTHR30154:SF34">
    <property type="entry name" value="TRANSCRIPTIONAL REGULATOR AZLB"/>
    <property type="match status" value="1"/>
</dbReference>
<dbReference type="EMBL" id="FWFP01000009">
    <property type="protein sequence ID" value="SLN62299.1"/>
    <property type="molecule type" value="Genomic_DNA"/>
</dbReference>
<gene>
    <name evidence="5" type="primary">lrp_11</name>
    <name evidence="5" type="ORF">RUM8411_03061</name>
</gene>
<dbReference type="Proteomes" id="UP000193778">
    <property type="component" value="Unassembled WGS sequence"/>
</dbReference>
<dbReference type="PANTHER" id="PTHR30154">
    <property type="entry name" value="LEUCINE-RESPONSIVE REGULATORY PROTEIN"/>
    <property type="match status" value="1"/>
</dbReference>
<dbReference type="SUPFAM" id="SSF46785">
    <property type="entry name" value="Winged helix' DNA-binding domain"/>
    <property type="match status" value="1"/>
</dbReference>
<evidence type="ECO:0000313" key="5">
    <source>
        <dbReference type="EMBL" id="SLN62299.1"/>
    </source>
</evidence>
<proteinExistence type="predicted"/>
<keyword evidence="3" id="KW-0804">Transcription</keyword>
<dbReference type="GO" id="GO:0005829">
    <property type="term" value="C:cytosol"/>
    <property type="evidence" value="ECO:0007669"/>
    <property type="project" value="TreeGrafter"/>
</dbReference>
<protein>
    <submittedName>
        <fullName evidence="5">Leucine-responsive regulatory protein</fullName>
    </submittedName>
</protein>
<evidence type="ECO:0000256" key="3">
    <source>
        <dbReference type="ARBA" id="ARBA00023163"/>
    </source>
</evidence>
<dbReference type="Pfam" id="PF01037">
    <property type="entry name" value="AsnC_trans_reg"/>
    <property type="match status" value="1"/>
</dbReference>
<dbReference type="GO" id="GO:0043565">
    <property type="term" value="F:sequence-specific DNA binding"/>
    <property type="evidence" value="ECO:0007669"/>
    <property type="project" value="InterPro"/>
</dbReference>
<evidence type="ECO:0000256" key="2">
    <source>
        <dbReference type="ARBA" id="ARBA00023125"/>
    </source>
</evidence>
<reference evidence="6" key="1">
    <citation type="submission" date="2017-03" db="EMBL/GenBank/DDBJ databases">
        <authorList>
            <person name="Rodrigo-Torres L."/>
            <person name="Arahal R.D."/>
            <person name="Lucena T."/>
        </authorList>
    </citation>
    <scope>NUCLEOTIDE SEQUENCE [LARGE SCALE GENOMIC DNA]</scope>
    <source>
        <strain evidence="6">CECT 8411</strain>
    </source>
</reference>
<name>A0A1X6ZV72_9RHOB</name>
<sequence length="155" mass="17371">MSPRACLLYTLATMDQLDRRIIAALQHNARESTSKIAAKLGVARTTVHERIHRMEERGVIAGYSVVLSSPEDAPRVQVVVLLEVQQKETTRIIKRLEAYPEVKLCLSINGEFDLLLSAEAPRIEDLDILVDELAKVPGVLRTNTSVVFGRRIDRI</sequence>
<accession>A0A1X6ZV72</accession>
<dbReference type="PRINTS" id="PR00033">
    <property type="entry name" value="HTHASNC"/>
</dbReference>
<dbReference type="GO" id="GO:0043200">
    <property type="term" value="P:response to amino acid"/>
    <property type="evidence" value="ECO:0007669"/>
    <property type="project" value="TreeGrafter"/>
</dbReference>
<dbReference type="InterPro" id="IPR011008">
    <property type="entry name" value="Dimeric_a/b-barrel"/>
</dbReference>
<dbReference type="SMART" id="SM00344">
    <property type="entry name" value="HTH_ASNC"/>
    <property type="match status" value="1"/>
</dbReference>
<dbReference type="Pfam" id="PF13404">
    <property type="entry name" value="HTH_AsnC-type"/>
    <property type="match status" value="1"/>
</dbReference>
<evidence type="ECO:0000256" key="1">
    <source>
        <dbReference type="ARBA" id="ARBA00023015"/>
    </source>
</evidence>
<keyword evidence="1" id="KW-0805">Transcription regulation</keyword>
<evidence type="ECO:0000259" key="4">
    <source>
        <dbReference type="PROSITE" id="PS50956"/>
    </source>
</evidence>
<organism evidence="5 6">
    <name type="scientific">Ruegeria meonggei</name>
    <dbReference type="NCBI Taxonomy" id="1446476"/>
    <lineage>
        <taxon>Bacteria</taxon>
        <taxon>Pseudomonadati</taxon>
        <taxon>Pseudomonadota</taxon>
        <taxon>Alphaproteobacteria</taxon>
        <taxon>Rhodobacterales</taxon>
        <taxon>Roseobacteraceae</taxon>
        <taxon>Ruegeria</taxon>
    </lineage>
</organism>
<dbReference type="AlphaFoldDB" id="A0A1X6ZV72"/>
<dbReference type="Gene3D" id="3.30.70.920">
    <property type="match status" value="1"/>
</dbReference>
<keyword evidence="6" id="KW-1185">Reference proteome</keyword>
<keyword evidence="2" id="KW-0238">DNA-binding</keyword>
<dbReference type="InterPro" id="IPR019887">
    <property type="entry name" value="Tscrpt_reg_AsnC/Lrp_C"/>
</dbReference>
<feature type="domain" description="HTH asnC-type" evidence="4">
    <location>
        <begin position="14"/>
        <end position="75"/>
    </location>
</feature>
<dbReference type="Gene3D" id="1.10.10.10">
    <property type="entry name" value="Winged helix-like DNA-binding domain superfamily/Winged helix DNA-binding domain"/>
    <property type="match status" value="1"/>
</dbReference>
<dbReference type="InterPro" id="IPR036388">
    <property type="entry name" value="WH-like_DNA-bd_sf"/>
</dbReference>